<evidence type="ECO:0000313" key="1">
    <source>
        <dbReference type="EMBL" id="KAI4304443.1"/>
    </source>
</evidence>
<sequence length="671" mass="75131">MGIQGLLPQLKSIMAPAHIKDLEGCSVAVDTYSWLHKGALYCGRELCKGIPTTRPINYCMDRVNLLRHYGVKPVLVFDGGLLPMKMEQENKRARSRKENLARASEHEGNGNSRAAFECYQKALDISPSIAHELILVLRRENISYIVAPYEADAQMAFLAISNQVDAVVTEDSDLIPYGCPRIIYKMDKFGQGVEFRLSKLQQNKELNFAGFTKQMLLEMCIFSGCDYLQSLPGMGVKTAHALIKKFRSYDRVIKHLKYTSISVPPEYEDSFEKAIMTFQHQRVYDPLSESIVNLTELPGEAGDDLEVIDKDHIAKGIAEGNLDPFTKMPFQTGSEVPVEIDNGHNVDNIRPKSDKKKPDLPTQENLLTQYFCLASPEAKRPFKTPGSTPTHSSPDDNVITTPPSSFSAESGDLMQFQSQESLSKDVKDILSWEDRDISCPLFHETNLLAANRRASSPLQQKTVPIHRPCVASARENMSQNPSDGLDGKTRSEKRKVIVRSSYFKQKQSIETVKDQEKENFQSEDDVPVSLPVKINGPTGTLLKRKTDVSELDAMETSKRQSLHADDSLVNHGFGDPNPEKRPEEKPDKKFGANISHLDHYSNIAGKSLERFVKVMDSFRFTGSGSRASGLRAPLKNVQNTRAVNRSTPPRPIQEFAYNPRSRKVAVASRRA</sequence>
<protein>
    <submittedName>
        <fullName evidence="1">Uncharacterized protein</fullName>
    </submittedName>
</protein>
<name>A0ACB9L4G7_9MYRT</name>
<evidence type="ECO:0000313" key="2">
    <source>
        <dbReference type="Proteomes" id="UP001057402"/>
    </source>
</evidence>
<dbReference type="Proteomes" id="UP001057402">
    <property type="component" value="Chromosome 12"/>
</dbReference>
<keyword evidence="2" id="KW-1185">Reference proteome</keyword>
<gene>
    <name evidence="1" type="ORF">MLD38_039952</name>
</gene>
<proteinExistence type="predicted"/>
<dbReference type="EMBL" id="CM042891">
    <property type="protein sequence ID" value="KAI4304443.1"/>
    <property type="molecule type" value="Genomic_DNA"/>
</dbReference>
<organism evidence="1 2">
    <name type="scientific">Melastoma candidum</name>
    <dbReference type="NCBI Taxonomy" id="119954"/>
    <lineage>
        <taxon>Eukaryota</taxon>
        <taxon>Viridiplantae</taxon>
        <taxon>Streptophyta</taxon>
        <taxon>Embryophyta</taxon>
        <taxon>Tracheophyta</taxon>
        <taxon>Spermatophyta</taxon>
        <taxon>Magnoliopsida</taxon>
        <taxon>eudicotyledons</taxon>
        <taxon>Gunneridae</taxon>
        <taxon>Pentapetalae</taxon>
        <taxon>rosids</taxon>
        <taxon>malvids</taxon>
        <taxon>Myrtales</taxon>
        <taxon>Melastomataceae</taxon>
        <taxon>Melastomatoideae</taxon>
        <taxon>Melastomateae</taxon>
        <taxon>Melastoma</taxon>
    </lineage>
</organism>
<accession>A0ACB9L4G7</accession>
<reference evidence="2" key="1">
    <citation type="journal article" date="2023" name="Front. Plant Sci.">
        <title>Chromosomal-level genome assembly of Melastoma candidum provides insights into trichome evolution.</title>
        <authorList>
            <person name="Zhong Y."/>
            <person name="Wu W."/>
            <person name="Sun C."/>
            <person name="Zou P."/>
            <person name="Liu Y."/>
            <person name="Dai S."/>
            <person name="Zhou R."/>
        </authorList>
    </citation>
    <scope>NUCLEOTIDE SEQUENCE [LARGE SCALE GENOMIC DNA]</scope>
</reference>
<comment type="caution">
    <text evidence="1">The sequence shown here is derived from an EMBL/GenBank/DDBJ whole genome shotgun (WGS) entry which is preliminary data.</text>
</comment>